<feature type="coiled-coil region" evidence="1">
    <location>
        <begin position="100"/>
        <end position="127"/>
    </location>
</feature>
<proteinExistence type="predicted"/>
<comment type="caution">
    <text evidence="3">The sequence shown here is derived from an EMBL/GenBank/DDBJ whole genome shotgun (WGS) entry which is preliminary data.</text>
</comment>
<dbReference type="GO" id="GO:0003676">
    <property type="term" value="F:nucleic acid binding"/>
    <property type="evidence" value="ECO:0007669"/>
    <property type="project" value="InterPro"/>
</dbReference>
<reference evidence="3" key="1">
    <citation type="submission" date="2021-06" db="EMBL/GenBank/DDBJ databases">
        <authorList>
            <person name="Kallberg Y."/>
            <person name="Tangrot J."/>
            <person name="Rosling A."/>
        </authorList>
    </citation>
    <scope>NUCLEOTIDE SEQUENCE</scope>
    <source>
        <strain evidence="3">IN212</strain>
    </source>
</reference>
<name>A0A9N9H7P9_9GLOM</name>
<dbReference type="OrthoDB" id="2416077at2759"/>
<dbReference type="Gene3D" id="3.30.420.10">
    <property type="entry name" value="Ribonuclease H-like superfamily/Ribonuclease H"/>
    <property type="match status" value="1"/>
</dbReference>
<keyword evidence="1" id="KW-0175">Coiled coil</keyword>
<evidence type="ECO:0000313" key="3">
    <source>
        <dbReference type="EMBL" id="CAG8653338.1"/>
    </source>
</evidence>
<keyword evidence="4" id="KW-1185">Reference proteome</keyword>
<feature type="domain" description="Tc1-like transposase DDE" evidence="2">
    <location>
        <begin position="81"/>
        <end position="117"/>
    </location>
</feature>
<organism evidence="3 4">
    <name type="scientific">Racocetra fulgida</name>
    <dbReference type="NCBI Taxonomy" id="60492"/>
    <lineage>
        <taxon>Eukaryota</taxon>
        <taxon>Fungi</taxon>
        <taxon>Fungi incertae sedis</taxon>
        <taxon>Mucoromycota</taxon>
        <taxon>Glomeromycotina</taxon>
        <taxon>Glomeromycetes</taxon>
        <taxon>Diversisporales</taxon>
        <taxon>Gigasporaceae</taxon>
        <taxon>Racocetra</taxon>
    </lineage>
</organism>
<sequence length="133" mass="15632">MKYIKKVWLQSQDKLKSDYVSQTKKFGGGDIIVWSCITSRSVSEICHIETHLDNKGYRIILAKDLFGTLLEYDLDLKDINQRNINILKWPLYSADLNPIENAWSEIKKCLEERLKKQEQEQETATKKEKLNKL</sequence>
<dbReference type="InterPro" id="IPR036397">
    <property type="entry name" value="RNaseH_sf"/>
</dbReference>
<dbReference type="Proteomes" id="UP000789396">
    <property type="component" value="Unassembled WGS sequence"/>
</dbReference>
<evidence type="ECO:0000313" key="4">
    <source>
        <dbReference type="Proteomes" id="UP000789396"/>
    </source>
</evidence>
<accession>A0A9N9H7P9</accession>
<gene>
    <name evidence="3" type="ORF">RFULGI_LOCUS8553</name>
</gene>
<protein>
    <submittedName>
        <fullName evidence="3">7329_t:CDS:1</fullName>
    </submittedName>
</protein>
<dbReference type="Pfam" id="PF13358">
    <property type="entry name" value="DDE_3"/>
    <property type="match status" value="1"/>
</dbReference>
<dbReference type="EMBL" id="CAJVPZ010013960">
    <property type="protein sequence ID" value="CAG8653338.1"/>
    <property type="molecule type" value="Genomic_DNA"/>
</dbReference>
<dbReference type="InterPro" id="IPR038717">
    <property type="entry name" value="Tc1-like_DDE_dom"/>
</dbReference>
<evidence type="ECO:0000256" key="1">
    <source>
        <dbReference type="SAM" id="Coils"/>
    </source>
</evidence>
<evidence type="ECO:0000259" key="2">
    <source>
        <dbReference type="Pfam" id="PF13358"/>
    </source>
</evidence>
<dbReference type="AlphaFoldDB" id="A0A9N9H7P9"/>